<evidence type="ECO:0000313" key="2">
    <source>
        <dbReference type="EMBL" id="KAE8302449.1"/>
    </source>
</evidence>
<protein>
    <submittedName>
        <fullName evidence="2">Sec1</fullName>
    </submittedName>
</protein>
<dbReference type="AlphaFoldDB" id="A0A644F1K6"/>
<keyword evidence="3" id="KW-1185">Reference proteome</keyword>
<dbReference type="PANTHER" id="PTHR11679">
    <property type="entry name" value="VESICLE PROTEIN SORTING-ASSOCIATED"/>
    <property type="match status" value="1"/>
</dbReference>
<accession>A0A644F1K6</accession>
<gene>
    <name evidence="2" type="ORF">GL50803_0091761</name>
</gene>
<dbReference type="InParanoid" id="A0A644F1K6"/>
<comment type="caution">
    <text evidence="2">The sequence shown here is derived from an EMBL/GenBank/DDBJ whole genome shotgun (WGS) entry which is preliminary data.</text>
</comment>
<evidence type="ECO:0000256" key="1">
    <source>
        <dbReference type="ARBA" id="ARBA00009884"/>
    </source>
</evidence>
<dbReference type="GO" id="GO:0006888">
    <property type="term" value="P:endoplasmic reticulum to Golgi vesicle-mediated transport"/>
    <property type="evidence" value="ECO:0000318"/>
    <property type="project" value="GO_Central"/>
</dbReference>
<dbReference type="Proteomes" id="UP000001548">
    <property type="component" value="Unassembled WGS sequence"/>
</dbReference>
<dbReference type="FunCoup" id="A0A644F1K6">
    <property type="interactions" value="323"/>
</dbReference>
<evidence type="ECO:0000313" key="3">
    <source>
        <dbReference type="Proteomes" id="UP000001548"/>
    </source>
</evidence>
<dbReference type="GO" id="GO:0006890">
    <property type="term" value="P:retrograde vesicle-mediated transport, Golgi to endoplasmic reticulum"/>
    <property type="evidence" value="ECO:0000318"/>
    <property type="project" value="GO_Central"/>
</dbReference>
<comment type="similarity">
    <text evidence="1">Belongs to the STXBP/unc-18/SEC1 family.</text>
</comment>
<dbReference type="Gene3D" id="3.90.830.10">
    <property type="entry name" value="Syntaxin Binding Protein 1, Chain A, domain 2"/>
    <property type="match status" value="1"/>
</dbReference>
<dbReference type="GO" id="GO:0019905">
    <property type="term" value="F:syntaxin binding"/>
    <property type="evidence" value="ECO:0000318"/>
    <property type="project" value="GO_Central"/>
</dbReference>
<dbReference type="InterPro" id="IPR001619">
    <property type="entry name" value="Sec1-like"/>
</dbReference>
<dbReference type="InterPro" id="IPR027482">
    <property type="entry name" value="Sec1-like_dom2"/>
</dbReference>
<dbReference type="GO" id="GO:0000139">
    <property type="term" value="C:Golgi membrane"/>
    <property type="evidence" value="ECO:0000318"/>
    <property type="project" value="GO_Central"/>
</dbReference>
<reference evidence="2 3" key="1">
    <citation type="journal article" date="2007" name="Science">
        <title>Genomic minimalism in the early diverging intestinal parasite Giardia lamblia.</title>
        <authorList>
            <person name="Morrison H.G."/>
            <person name="McArthur A.G."/>
            <person name="Gillin F.D."/>
            <person name="Aley S.B."/>
            <person name="Adam R.D."/>
            <person name="Olsen G.J."/>
            <person name="Best A.A."/>
            <person name="Cande W.Z."/>
            <person name="Chen F."/>
            <person name="Cipriano M.J."/>
            <person name="Davids B.J."/>
            <person name="Dawson S.C."/>
            <person name="Elmendorf H.G."/>
            <person name="Hehl A.B."/>
            <person name="Holder M.E."/>
            <person name="Huse S.M."/>
            <person name="Kim U.U."/>
            <person name="Lasek-Nesselquist E."/>
            <person name="Manning G."/>
            <person name="Nigam A."/>
            <person name="Nixon J.E."/>
            <person name="Palm D."/>
            <person name="Passamaneck N.E."/>
            <person name="Prabhu A."/>
            <person name="Reich C.I."/>
            <person name="Reiner D.S."/>
            <person name="Samuelson J."/>
            <person name="Svard S.G."/>
            <person name="Sogin M.L."/>
        </authorList>
    </citation>
    <scope>NUCLEOTIDE SEQUENCE [LARGE SCALE GENOMIC DNA]</scope>
    <source>
        <strain evidence="2 3">WB C6</strain>
    </source>
</reference>
<dbReference type="InterPro" id="IPR036045">
    <property type="entry name" value="Sec1-like_sf"/>
</dbReference>
<dbReference type="SUPFAM" id="SSF56815">
    <property type="entry name" value="Sec1/munc18-like (SM) proteins"/>
    <property type="match status" value="1"/>
</dbReference>
<dbReference type="Pfam" id="PF00995">
    <property type="entry name" value="Sec1"/>
    <property type="match status" value="1"/>
</dbReference>
<organism evidence="2 3">
    <name type="scientific">Giardia intestinalis (strain ATCC 50803 / WB clone C6)</name>
    <name type="common">Giardia lamblia</name>
    <dbReference type="NCBI Taxonomy" id="184922"/>
    <lineage>
        <taxon>Eukaryota</taxon>
        <taxon>Metamonada</taxon>
        <taxon>Diplomonadida</taxon>
        <taxon>Hexamitidae</taxon>
        <taxon>Giardiinae</taxon>
        <taxon>Giardia</taxon>
    </lineage>
</organism>
<sequence>MASLARQLIGGLTRILQSSPQVSETWFVLVVDDCARQVLRHLLGARDMMVRNVALIIGIEDQRQPIPTACAVYFCSPTQKNFGLFHGHIKAGYYASYEFIACTGPTQLHQLAFSEFRADVAAGKLVTRLIEYPMSLRMICDDIYTVYTSSAEPSDVLKANVRALYSYFASFSRGDEDALNRTLRIPYIYTCGKKAKQLVLAFFEELQANNIRSERLAGHVLMLADREADPIPLFYHPYTYTGLMSDLGIFSGGDSDKKDEPPLGLGPAFQDAIFKTIRTQHFTTATEHVNKLLHDLSNNYASAMDAKAAYSHLLNNMDTMKTKKANCERHTNICSKLLTYITEESIKKYIDIEQEQISSQRKSLFALSAALTSRGASLTKEEEEHLVRTIICVLLGSQDNLDALINGLFAKVKDLLDLLSSVSGIGPTDLQTALQSYAFRIRDAGTAVRPSGDQQAKSGQWQAMDAFVDVAMAFAKKGIDALMGKQTSLLALLLTLIAPSTLSQPRYNNYFSLEAYGGTFHGAATTVGLFIVGEGSLEEASRLKLEIQQAFRENQMDAPNVTYGCTSFPAKRMPALSALIKAAT</sequence>
<dbReference type="EMBL" id="AACB03000004">
    <property type="protein sequence ID" value="KAE8302449.1"/>
    <property type="molecule type" value="Genomic_DNA"/>
</dbReference>
<dbReference type="InterPro" id="IPR043154">
    <property type="entry name" value="Sec-1-like_dom1"/>
</dbReference>
<dbReference type="Gene3D" id="3.40.50.1910">
    <property type="match status" value="1"/>
</dbReference>
<dbReference type="InterPro" id="IPR043127">
    <property type="entry name" value="Sec-1-like_dom3a"/>
</dbReference>
<dbReference type="Gene3D" id="1.25.40.60">
    <property type="match status" value="1"/>
</dbReference>
<dbReference type="GO" id="GO:0006886">
    <property type="term" value="P:intracellular protein transport"/>
    <property type="evidence" value="ECO:0000318"/>
    <property type="project" value="GO_Central"/>
</dbReference>
<proteinExistence type="inferred from homology"/>
<dbReference type="Gene3D" id="3.40.50.2060">
    <property type="match status" value="1"/>
</dbReference>
<name>A0A644F1K6_GIAIC</name>